<dbReference type="GO" id="GO:0090374">
    <property type="term" value="P:oligopeptide export from mitochondrion"/>
    <property type="evidence" value="ECO:0007669"/>
    <property type="project" value="TreeGrafter"/>
</dbReference>
<feature type="transmembrane region" description="Helical" evidence="14">
    <location>
        <begin position="920"/>
        <end position="949"/>
    </location>
</feature>
<feature type="transmembrane region" description="Helical" evidence="14">
    <location>
        <begin position="374"/>
        <end position="392"/>
    </location>
</feature>
<evidence type="ECO:0000256" key="11">
    <source>
        <dbReference type="ARBA" id="ARBA00023180"/>
    </source>
</evidence>
<keyword evidence="5" id="KW-0677">Repeat</keyword>
<dbReference type="GO" id="GO:0005743">
    <property type="term" value="C:mitochondrial inner membrane"/>
    <property type="evidence" value="ECO:0007669"/>
    <property type="project" value="TreeGrafter"/>
</dbReference>
<evidence type="ECO:0000313" key="18">
    <source>
        <dbReference type="Proteomes" id="UP000663845"/>
    </source>
</evidence>
<keyword evidence="10 14" id="KW-0472">Membrane</keyword>
<dbReference type="EMBL" id="CAJNOG010000835">
    <property type="protein sequence ID" value="CAF1367740.1"/>
    <property type="molecule type" value="Genomic_DNA"/>
</dbReference>
<keyword evidence="6" id="KW-0547">Nucleotide-binding</keyword>
<proteinExistence type="inferred from homology"/>
<dbReference type="Proteomes" id="UP000663845">
    <property type="component" value="Unassembled WGS sequence"/>
</dbReference>
<evidence type="ECO:0000259" key="15">
    <source>
        <dbReference type="PROSITE" id="PS50893"/>
    </source>
</evidence>
<dbReference type="Pfam" id="PF00664">
    <property type="entry name" value="ABC_membrane"/>
    <property type="match status" value="4"/>
</dbReference>
<name>A0A815IG70_9BILA</name>
<gene>
    <name evidence="17" type="ORF">JYZ213_LOCUS35948</name>
</gene>
<comment type="subcellular location">
    <subcellularLocation>
        <location evidence="1">Membrane</location>
        <topology evidence="1">Multi-pass membrane protein</topology>
    </subcellularLocation>
</comment>
<dbReference type="GO" id="GO:0005524">
    <property type="term" value="F:ATP binding"/>
    <property type="evidence" value="ECO:0007669"/>
    <property type="project" value="UniProtKB-KW"/>
</dbReference>
<dbReference type="Pfam" id="PF00005">
    <property type="entry name" value="ABC_tran"/>
    <property type="match status" value="1"/>
</dbReference>
<evidence type="ECO:0000313" key="17">
    <source>
        <dbReference type="EMBL" id="CAF1367740.1"/>
    </source>
</evidence>
<evidence type="ECO:0000256" key="2">
    <source>
        <dbReference type="ARBA" id="ARBA00007577"/>
    </source>
</evidence>
<reference evidence="17" key="1">
    <citation type="submission" date="2021-02" db="EMBL/GenBank/DDBJ databases">
        <authorList>
            <person name="Nowell W R."/>
        </authorList>
    </citation>
    <scope>NUCLEOTIDE SEQUENCE</scope>
</reference>
<sequence length="1596" mass="176455">MGDEQDEKKSQDIDAIDLDQNKTTNGKITKPDDEEQPSDQNFFQRFRGKKKDKKVTEVVSLASLFRYATKLDILFILIGTAGGLAHGVLMPLLILVFGGLLNTFTDRVADLCTLNYTATAIEYCPAGYVLTSSNYLSSTSICNFTFNGTAADFQNLIVTQVNYLVIIGCVSIVFGYLQIAFWSMPAERQTRAIRENLFRSILRKEIVYFDTHKTGELNTKLTDDIDKIHDGIGDKLGSASQFLSSCITGLALGFAKGWKLTLVILSVSPLLFFAAILMSKLTSSFTAMELKSYGKAGAVAEEVLSSIRTVFSYNGQKRETKRYEQYLEDARTSGIKKGGASGFALGLVWFFIYCAYALGFWYGAKLIRDENYNIGNVIIVFFSIIIAVFNLGQASPHFQTLTQARAAAYIVWEIIDAPSKIVSDSETGLKKDDLIGDIEFSNIKFSYPSRPGVQILNNISFDVQRGQTIALVGSSGSGKSTCVQLLQRFYDADAGIVRIDGHEVKEYNLKWLRQHIGVVSQEPILFQASIRENILFGRDTATDAEIHEAAKMANAHDFIMTLPDKYETAVGERGAALSGGQKQRIAIARALIRDPKILLLDEATSALDNESEKIVQDALDRAAQATSALDNESEKIVQDALDRAAQGRTTLVIAHRLSTIRNADKIVVMHKGEVVEEGDHESLMDARGTYYSLVEQQNLRRAEEEEQLQFEKKEITELVLNHHTEELQTTATRNRASTIVSLTPSVMAALYGKNKVGTTDDDTDDDKKKKKEKKPSAALIMLKMNRPEWIFIAFGCVACTINGGIQPVFGIILSKLTAVFQICDKDTQKDRVLLYILLFIGFGILLLFSMSLQGLLFALSGEALTKRLRGRAFQCLLRQEISYFDNPKNNTGALCTRLATEASAVQGATGIRIGTTLQNLAALGTGIIISFVFSWQLTLLILGFVPLMVAGRQEISYFDNPKNNTGALCTRLATEASAVQGATGIRIGTTLQNLAALGTGIIISFVFSWQLTLLILGFVPLMVAGGVLQSRLMTGFASKDKATQENAGQVAIQSIQNIRTVVQLTKEDYFFEEYRRYIGIPYRSSIKRAHLFGFFFALTSSVMFFSLAALFRLGAYLVAQGDITFEDVLLCFNCIIFGAQSVGQTAAMSPDYTKAVESADNILELLNRKPAIDNSSTDGEEIPNFTGQLDFEGIHFIYPNRPESIILRNFKLKIQPGQQVALVEISYFDNPKNNTGALCTRLATEASAVQGATGIRIGTTLQNLAALGTGIIISFVFSWQLTLLILGFVPLMVAGGVLQSRLMTGFASKDKATQENAGQVAIQSIQNIRTVVQLTKEDYFFEEYRRYIGIPYRSSIKRAHLFGFFFALTSSVMFFSLAALFRLGAYLVAQGDITFEDVLLCFNCIIFGAQSVGQTAAMSPDYTKAVESADNILELLNRKPAIDNSSTDGEEIPNFTGQLDFEGIHFIYPNRPESIILRNFKLKIQPGQQVALVEISMKQVVLLCIAIAILATVILARPENNIDDFDVEHEIATEFLKRTVFHPGKTQCEEQKREASEKYEERCEPSVNKLTGSRYCPDIKTWDAFQNYEVGGGYGR</sequence>
<dbReference type="GO" id="GO:0015421">
    <property type="term" value="F:ABC-type oligopeptide transporter activity"/>
    <property type="evidence" value="ECO:0007669"/>
    <property type="project" value="TreeGrafter"/>
</dbReference>
<feature type="region of interest" description="Disordered" evidence="13">
    <location>
        <begin position="1"/>
        <end position="39"/>
    </location>
</feature>
<dbReference type="Gene3D" id="3.40.50.300">
    <property type="entry name" value="P-loop containing nucleotide triphosphate hydrolases"/>
    <property type="match status" value="2"/>
</dbReference>
<dbReference type="CDD" id="cd18577">
    <property type="entry name" value="ABC_6TM_Pgp_ABCB1_D1_like"/>
    <property type="match status" value="1"/>
</dbReference>
<dbReference type="FunFam" id="3.40.50.300:FF:000479">
    <property type="entry name" value="Multidrug resistance protein 1A"/>
    <property type="match status" value="1"/>
</dbReference>
<dbReference type="PANTHER" id="PTHR43394:SF27">
    <property type="entry name" value="ATP-DEPENDENT TRANSLOCASE ABCB1-LIKE"/>
    <property type="match status" value="1"/>
</dbReference>
<feature type="transmembrane region" description="Helical" evidence="14">
    <location>
        <begin position="260"/>
        <end position="278"/>
    </location>
</feature>
<dbReference type="InterPro" id="IPR027417">
    <property type="entry name" value="P-loop_NTPase"/>
</dbReference>
<keyword evidence="3" id="KW-0813">Transport</keyword>
<dbReference type="InterPro" id="IPR039421">
    <property type="entry name" value="Type_1_exporter"/>
</dbReference>
<feature type="transmembrane region" description="Helical" evidence="14">
    <location>
        <begin position="789"/>
        <end position="812"/>
    </location>
</feature>
<feature type="domain" description="ABC transmembrane type-1" evidence="16">
    <location>
        <begin position="793"/>
        <end position="1154"/>
    </location>
</feature>
<feature type="transmembrane region" description="Helical" evidence="14">
    <location>
        <begin position="73"/>
        <end position="101"/>
    </location>
</feature>
<dbReference type="CDD" id="cd03249">
    <property type="entry name" value="ABC_MTABC3_MDL1_MDL2"/>
    <property type="match status" value="1"/>
</dbReference>
<keyword evidence="12" id="KW-0175">Coiled coil</keyword>
<evidence type="ECO:0000256" key="5">
    <source>
        <dbReference type="ARBA" id="ARBA00022737"/>
    </source>
</evidence>
<comment type="similarity">
    <text evidence="2">Belongs to the ABC transporter superfamily. ABCB family. Multidrug resistance exporter (TC 3.A.1.201) subfamily.</text>
</comment>
<evidence type="ECO:0000259" key="16">
    <source>
        <dbReference type="PROSITE" id="PS50929"/>
    </source>
</evidence>
<feature type="domain" description="ABC transmembrane type-1" evidence="16">
    <location>
        <begin position="77"/>
        <end position="403"/>
    </location>
</feature>
<evidence type="ECO:0000256" key="14">
    <source>
        <dbReference type="SAM" id="Phobius"/>
    </source>
</evidence>
<dbReference type="PROSITE" id="PS50893">
    <property type="entry name" value="ABC_TRANSPORTER_2"/>
    <property type="match status" value="1"/>
</dbReference>
<keyword evidence="11" id="KW-0325">Glycoprotein</keyword>
<feature type="transmembrane region" description="Helical" evidence="14">
    <location>
        <begin position="340"/>
        <end position="362"/>
    </location>
</feature>
<evidence type="ECO:0000256" key="13">
    <source>
        <dbReference type="SAM" id="MobiDB-lite"/>
    </source>
</evidence>
<evidence type="ECO:0000256" key="3">
    <source>
        <dbReference type="ARBA" id="ARBA00022448"/>
    </source>
</evidence>
<dbReference type="InterPro" id="IPR036640">
    <property type="entry name" value="ABC1_TM_sf"/>
</dbReference>
<evidence type="ECO:0000256" key="8">
    <source>
        <dbReference type="ARBA" id="ARBA00022967"/>
    </source>
</evidence>
<dbReference type="FunFam" id="1.20.1560.10:FF:000018">
    <property type="entry name" value="ATP-binding cassette subfamily B member 11"/>
    <property type="match status" value="1"/>
</dbReference>
<protein>
    <submittedName>
        <fullName evidence="17">Uncharacterized protein</fullName>
    </submittedName>
</protein>
<evidence type="ECO:0000256" key="9">
    <source>
        <dbReference type="ARBA" id="ARBA00022989"/>
    </source>
</evidence>
<dbReference type="Gene3D" id="1.20.1560.10">
    <property type="entry name" value="ABC transporter type 1, transmembrane domain"/>
    <property type="match status" value="4"/>
</dbReference>
<dbReference type="PANTHER" id="PTHR43394">
    <property type="entry name" value="ATP-DEPENDENT PERMEASE MDL1, MITOCHONDRIAL"/>
    <property type="match status" value="1"/>
</dbReference>
<dbReference type="InterPro" id="IPR003439">
    <property type="entry name" value="ABC_transporter-like_ATP-bd"/>
</dbReference>
<accession>A0A815IG70</accession>
<keyword evidence="7" id="KW-0067">ATP-binding</keyword>
<dbReference type="SMART" id="SM00382">
    <property type="entry name" value="AAA"/>
    <property type="match status" value="1"/>
</dbReference>
<keyword evidence="8" id="KW-1278">Translocase</keyword>
<feature type="compositionally biased region" description="Basic and acidic residues" evidence="13">
    <location>
        <begin position="1"/>
        <end position="12"/>
    </location>
</feature>
<dbReference type="GO" id="GO:0016887">
    <property type="term" value="F:ATP hydrolysis activity"/>
    <property type="evidence" value="ECO:0007669"/>
    <property type="project" value="InterPro"/>
</dbReference>
<dbReference type="SUPFAM" id="SSF52540">
    <property type="entry name" value="P-loop containing nucleoside triphosphate hydrolases"/>
    <property type="match status" value="2"/>
</dbReference>
<evidence type="ECO:0000256" key="7">
    <source>
        <dbReference type="ARBA" id="ARBA00022840"/>
    </source>
</evidence>
<feature type="transmembrane region" description="Helical" evidence="14">
    <location>
        <begin position="1091"/>
        <end position="1111"/>
    </location>
</feature>
<feature type="transmembrane region" description="Helical" evidence="14">
    <location>
        <begin position="832"/>
        <end position="859"/>
    </location>
</feature>
<feature type="transmembrane region" description="Helical" evidence="14">
    <location>
        <begin position="1271"/>
        <end position="1293"/>
    </location>
</feature>
<feature type="transmembrane region" description="Helical" evidence="14">
    <location>
        <begin position="1361"/>
        <end position="1381"/>
    </location>
</feature>
<evidence type="ECO:0000256" key="10">
    <source>
        <dbReference type="ARBA" id="ARBA00023136"/>
    </source>
</evidence>
<keyword evidence="9 14" id="KW-1133">Transmembrane helix</keyword>
<organism evidence="17 18">
    <name type="scientific">Adineta steineri</name>
    <dbReference type="NCBI Taxonomy" id="433720"/>
    <lineage>
        <taxon>Eukaryota</taxon>
        <taxon>Metazoa</taxon>
        <taxon>Spiralia</taxon>
        <taxon>Gnathifera</taxon>
        <taxon>Rotifera</taxon>
        <taxon>Eurotatoria</taxon>
        <taxon>Bdelloidea</taxon>
        <taxon>Adinetida</taxon>
        <taxon>Adinetidae</taxon>
        <taxon>Adineta</taxon>
    </lineage>
</organism>
<feature type="transmembrane region" description="Helical" evidence="14">
    <location>
        <begin position="1001"/>
        <end position="1023"/>
    </location>
</feature>
<keyword evidence="4 14" id="KW-0812">Transmembrane</keyword>
<feature type="domain" description="ABC transmembrane type-1" evidence="16">
    <location>
        <begin position="1224"/>
        <end position="1424"/>
    </location>
</feature>
<feature type="coiled-coil region" evidence="12">
    <location>
        <begin position="694"/>
        <end position="721"/>
    </location>
</feature>
<dbReference type="InterPro" id="IPR017871">
    <property type="entry name" value="ABC_transporter-like_CS"/>
</dbReference>
<comment type="caution">
    <text evidence="17">The sequence shown here is derived from an EMBL/GenBank/DDBJ whole genome shotgun (WGS) entry which is preliminary data.</text>
</comment>
<dbReference type="SUPFAM" id="SSF90123">
    <property type="entry name" value="ABC transporter transmembrane region"/>
    <property type="match status" value="4"/>
</dbReference>
<dbReference type="CDD" id="cd18578">
    <property type="entry name" value="ABC_6TM_Pgp_ABCB1_D2_like"/>
    <property type="match status" value="2"/>
</dbReference>
<dbReference type="InterPro" id="IPR011527">
    <property type="entry name" value="ABC1_TM_dom"/>
</dbReference>
<evidence type="ECO:0000256" key="1">
    <source>
        <dbReference type="ARBA" id="ARBA00004141"/>
    </source>
</evidence>
<dbReference type="PROSITE" id="PS50929">
    <property type="entry name" value="ABC_TM1F"/>
    <property type="match status" value="3"/>
</dbReference>
<evidence type="ECO:0000256" key="4">
    <source>
        <dbReference type="ARBA" id="ARBA00022692"/>
    </source>
</evidence>
<evidence type="ECO:0000256" key="12">
    <source>
        <dbReference type="SAM" id="Coils"/>
    </source>
</evidence>
<feature type="transmembrane region" description="Helical" evidence="14">
    <location>
        <begin position="163"/>
        <end position="184"/>
    </location>
</feature>
<evidence type="ECO:0000256" key="6">
    <source>
        <dbReference type="ARBA" id="ARBA00022741"/>
    </source>
</evidence>
<feature type="domain" description="ABC transporter" evidence="15">
    <location>
        <begin position="438"/>
        <end position="696"/>
    </location>
</feature>
<dbReference type="PROSITE" id="PS00211">
    <property type="entry name" value="ABC_TRANSPORTER_1"/>
    <property type="match status" value="1"/>
</dbReference>
<dbReference type="InterPro" id="IPR003593">
    <property type="entry name" value="AAA+_ATPase"/>
</dbReference>